<protein>
    <recommendedName>
        <fullName evidence="17">Cadherin domain-containing protein</fullName>
    </recommendedName>
</protein>
<dbReference type="FunFam" id="2.60.40.60:FF:000025">
    <property type="entry name" value="Calsyntenin 1"/>
    <property type="match status" value="1"/>
</dbReference>
<comment type="subcellular location">
    <subcellularLocation>
        <location evidence="12">Postsynaptic cell membrane</location>
        <topology evidence="12">Single-pass type I membrane protein</topology>
    </subcellularLocation>
</comment>
<evidence type="ECO:0000256" key="4">
    <source>
        <dbReference type="ARBA" id="ARBA00022737"/>
    </source>
</evidence>
<feature type="compositionally biased region" description="Polar residues" evidence="15">
    <location>
        <begin position="562"/>
        <end position="571"/>
    </location>
</feature>
<dbReference type="GO" id="GO:0005509">
    <property type="term" value="F:calcium ion binding"/>
    <property type="evidence" value="ECO:0007669"/>
    <property type="project" value="UniProtKB-UniRule"/>
</dbReference>
<dbReference type="PANTHER" id="PTHR14139">
    <property type="entry name" value="CALSYNTENIN"/>
    <property type="match status" value="1"/>
</dbReference>
<dbReference type="CDD" id="cd11304">
    <property type="entry name" value="Cadherin_repeat"/>
    <property type="match status" value="2"/>
</dbReference>
<dbReference type="SUPFAM" id="SSF49313">
    <property type="entry name" value="Cadherin-like"/>
    <property type="match status" value="2"/>
</dbReference>
<dbReference type="Pfam" id="PF00028">
    <property type="entry name" value="Cadherin"/>
    <property type="match status" value="1"/>
</dbReference>
<organism evidence="18 19">
    <name type="scientific">Coilia grayii</name>
    <name type="common">Gray's grenadier anchovy</name>
    <dbReference type="NCBI Taxonomy" id="363190"/>
    <lineage>
        <taxon>Eukaryota</taxon>
        <taxon>Metazoa</taxon>
        <taxon>Chordata</taxon>
        <taxon>Craniata</taxon>
        <taxon>Vertebrata</taxon>
        <taxon>Euteleostomi</taxon>
        <taxon>Actinopterygii</taxon>
        <taxon>Neopterygii</taxon>
        <taxon>Teleostei</taxon>
        <taxon>Clupei</taxon>
        <taxon>Clupeiformes</taxon>
        <taxon>Clupeoidei</taxon>
        <taxon>Engraulidae</taxon>
        <taxon>Coilinae</taxon>
        <taxon>Coilia</taxon>
    </lineage>
</organism>
<dbReference type="InterPro" id="IPR015919">
    <property type="entry name" value="Cadherin-like_sf"/>
</dbReference>
<feature type="domain" description="Cadherin" evidence="17">
    <location>
        <begin position="357"/>
        <end position="457"/>
    </location>
</feature>
<keyword evidence="2 16" id="KW-0812">Transmembrane</keyword>
<keyword evidence="19" id="KW-1185">Reference proteome</keyword>
<evidence type="ECO:0000256" key="6">
    <source>
        <dbReference type="ARBA" id="ARBA00022889"/>
    </source>
</evidence>
<reference evidence="18 19" key="1">
    <citation type="submission" date="2024-09" db="EMBL/GenBank/DDBJ databases">
        <title>A chromosome-level genome assembly of Gray's grenadier anchovy, Coilia grayii.</title>
        <authorList>
            <person name="Fu Z."/>
        </authorList>
    </citation>
    <scope>NUCLEOTIDE SEQUENCE [LARGE SCALE GENOMIC DNA]</scope>
    <source>
        <strain evidence="18">G4</strain>
        <tissue evidence="18">Muscle</tissue>
    </source>
</reference>
<evidence type="ECO:0000256" key="11">
    <source>
        <dbReference type="ARBA" id="ARBA00023257"/>
    </source>
</evidence>
<dbReference type="Gene3D" id="2.60.40.60">
    <property type="entry name" value="Cadherins"/>
    <property type="match status" value="2"/>
</dbReference>
<accession>A0ABD1KCS0</accession>
<evidence type="ECO:0000259" key="17">
    <source>
        <dbReference type="PROSITE" id="PS50268"/>
    </source>
</evidence>
<keyword evidence="8" id="KW-0770">Synapse</keyword>
<dbReference type="EMBL" id="JBHFQA010000006">
    <property type="protein sequence ID" value="KAL2096917.1"/>
    <property type="molecule type" value="Genomic_DNA"/>
</dbReference>
<keyword evidence="3" id="KW-0732">Signal</keyword>
<keyword evidence="10" id="KW-0325">Glycoprotein</keyword>
<evidence type="ECO:0000256" key="9">
    <source>
        <dbReference type="ARBA" id="ARBA00023136"/>
    </source>
</evidence>
<dbReference type="InterPro" id="IPR002126">
    <property type="entry name" value="Cadherin-like_dom"/>
</dbReference>
<keyword evidence="7 16" id="KW-1133">Transmembrane helix</keyword>
<dbReference type="PROSITE" id="PS50268">
    <property type="entry name" value="CADHERIN_2"/>
    <property type="match status" value="2"/>
</dbReference>
<keyword evidence="4" id="KW-0677">Repeat</keyword>
<evidence type="ECO:0000256" key="12">
    <source>
        <dbReference type="ARBA" id="ARBA00035006"/>
    </source>
</evidence>
<dbReference type="PRINTS" id="PR00205">
    <property type="entry name" value="CADHERIN"/>
</dbReference>
<evidence type="ECO:0000256" key="1">
    <source>
        <dbReference type="ARBA" id="ARBA00022475"/>
    </source>
</evidence>
<evidence type="ECO:0000256" key="14">
    <source>
        <dbReference type="PROSITE-ProRule" id="PRU00043"/>
    </source>
</evidence>
<evidence type="ECO:0000313" key="18">
    <source>
        <dbReference type="EMBL" id="KAL2096917.1"/>
    </source>
</evidence>
<keyword evidence="9 16" id="KW-0472">Membrane</keyword>
<dbReference type="PANTHER" id="PTHR14139:SF3">
    <property type="entry name" value="CALSYNTENIN-2"/>
    <property type="match status" value="1"/>
</dbReference>
<keyword evidence="1" id="KW-1003">Cell membrane</keyword>
<comment type="caution">
    <text evidence="18">The sequence shown here is derived from an EMBL/GenBank/DDBJ whole genome shotgun (WGS) entry which is preliminary data.</text>
</comment>
<evidence type="ECO:0000256" key="7">
    <source>
        <dbReference type="ARBA" id="ARBA00022989"/>
    </source>
</evidence>
<evidence type="ECO:0000313" key="19">
    <source>
        <dbReference type="Proteomes" id="UP001591681"/>
    </source>
</evidence>
<dbReference type="FunFam" id="2.60.40.60:FF:000085">
    <property type="entry name" value="Calsyntenin 1"/>
    <property type="match status" value="1"/>
</dbReference>
<evidence type="ECO:0000256" key="2">
    <source>
        <dbReference type="ARBA" id="ARBA00022692"/>
    </source>
</evidence>
<evidence type="ECO:0000256" key="15">
    <source>
        <dbReference type="SAM" id="MobiDB-lite"/>
    </source>
</evidence>
<keyword evidence="6" id="KW-0130">Cell adhesion</keyword>
<dbReference type="SMART" id="SM00112">
    <property type="entry name" value="CA"/>
    <property type="match status" value="2"/>
</dbReference>
<feature type="region of interest" description="Disordered" evidence="15">
    <location>
        <begin position="534"/>
        <end position="571"/>
    </location>
</feature>
<comment type="similarity">
    <text evidence="13">Belongs to the calsyntenin family.</text>
</comment>
<dbReference type="GO" id="GO:0045211">
    <property type="term" value="C:postsynaptic membrane"/>
    <property type="evidence" value="ECO:0007669"/>
    <property type="project" value="UniProtKB-SubCell"/>
</dbReference>
<keyword evidence="11" id="KW-0628">Postsynaptic cell membrane</keyword>
<proteinExistence type="inferred from homology"/>
<evidence type="ECO:0000256" key="10">
    <source>
        <dbReference type="ARBA" id="ARBA00023180"/>
    </source>
</evidence>
<evidence type="ECO:0000256" key="13">
    <source>
        <dbReference type="ARBA" id="ARBA00035015"/>
    </source>
</evidence>
<evidence type="ECO:0000256" key="5">
    <source>
        <dbReference type="ARBA" id="ARBA00022837"/>
    </source>
</evidence>
<sequence length="571" mass="61818">MVGEGGCRLPVRARQRAPLSGLHLERSVALRRGAWPSVSLERSVALRSGAWPSVSLERSVALRQSGAERGPPSVWSGAWPCVILSARSHAATATSPPPIALTPATTPPPMPLTPNTTPPHLSSTLAWCCMFRSNPCHRGNRSDRGRSLGDSYMRHERLLPPPDTIPNSKSVHGAVVPLVQPGPLGACGAAREAWCCPLPSGKPKPATRILRVSDPLREGHCVKTLLSPACGNVSKKVDFGVEITSVSTARLLSSAQKVSRSPPGSGGWSRDEKGEICAFKIHGQEAPFEAVVLNRTSGEGVLRARSPIDCELQKEYTFIIQAYDCGAAPTGTGWKKSHKAVVHIQVDDVNEFAPVFREPVYHATLTEGKIYDSILQVEAWDQDCSPQYSQICNYEIVTPHTPFAIDRNGNIRNTERLSYDNQQHYKIMVAAFDCGQKRAAESVPVHIEVKPVCKPGWQVLQKSAVPPCHSAVFVFVFVFVFVSRCVVVLCVVLHCALTGQETQENEHKWCGPAPAALLVSEVNTPPIQCASSVERGGLAGSAGEAEERIRKELEESDEPSVPITSSIDTET</sequence>
<dbReference type="Proteomes" id="UP001591681">
    <property type="component" value="Unassembled WGS sequence"/>
</dbReference>
<gene>
    <name evidence="18" type="ORF">ACEWY4_006124</name>
</gene>
<feature type="domain" description="Cadherin" evidence="17">
    <location>
        <begin position="279"/>
        <end position="356"/>
    </location>
</feature>
<evidence type="ECO:0000256" key="8">
    <source>
        <dbReference type="ARBA" id="ARBA00023018"/>
    </source>
</evidence>
<keyword evidence="5 14" id="KW-0106">Calcium</keyword>
<dbReference type="AlphaFoldDB" id="A0ABD1KCS0"/>
<evidence type="ECO:0000256" key="3">
    <source>
        <dbReference type="ARBA" id="ARBA00022729"/>
    </source>
</evidence>
<name>A0ABD1KCS0_9TELE</name>
<feature type="transmembrane region" description="Helical" evidence="16">
    <location>
        <begin position="471"/>
        <end position="497"/>
    </location>
</feature>
<dbReference type="GO" id="GO:0007155">
    <property type="term" value="P:cell adhesion"/>
    <property type="evidence" value="ECO:0007669"/>
    <property type="project" value="UniProtKB-KW"/>
</dbReference>
<evidence type="ECO:0000256" key="16">
    <source>
        <dbReference type="SAM" id="Phobius"/>
    </source>
</evidence>